<dbReference type="Pfam" id="PF02321">
    <property type="entry name" value="OEP"/>
    <property type="match status" value="2"/>
</dbReference>
<evidence type="ECO:0000256" key="1">
    <source>
        <dbReference type="ARBA" id="ARBA00004442"/>
    </source>
</evidence>
<sequence>MHLISRYVLLPFVLILLCCSSASSQETIRLSLHNAISLSAGSSLDKKKADNIINSAYWNYRAYKAGFLPKLSLQGSLPDYYRVINMITLPDGKYDFVSQNVASSNAHLNLTQQIGLTGGAISVSSSLQRLDNFGSFSNTAYTAVPLTFSYYQRNVFYNEYKWFNKIEPLRYQESEREYLENMENIACNTVDKYFNLLNAMLQVKLDKQNFQNIDTLIKITQARFDIGTVELNDVLQAKVSLLNARKALANSRLALKDAEQQFTLYLNLSRNTTPELLLPDTLTFFEIDPQTAISKASQNRQYAISHKRRKLEAEQAIARVRSETGPSINMSANVGLTQTGNSLGRAYNDLLRNQAVSIGFNIPLLDWGVNRSSRKRAEANLELELNNITQEQLAFEQDINYKVMQWNMQEEQMNISKEASELAQQRYNIAKEKYAAGGLSYTDFNNAQQDKDRAAVDYLTNLHTYWLLYFTLRKITLYDFSTHKNISGR</sequence>
<dbReference type="GO" id="GO:1990281">
    <property type="term" value="C:efflux pump complex"/>
    <property type="evidence" value="ECO:0007669"/>
    <property type="project" value="TreeGrafter"/>
</dbReference>
<evidence type="ECO:0000313" key="10">
    <source>
        <dbReference type="Proteomes" id="UP000476411"/>
    </source>
</evidence>
<keyword evidence="7" id="KW-0998">Cell outer membrane</keyword>
<dbReference type="SUPFAM" id="SSF56954">
    <property type="entry name" value="Outer membrane efflux proteins (OEP)"/>
    <property type="match status" value="1"/>
</dbReference>
<dbReference type="AlphaFoldDB" id="A0A6B9ZK44"/>
<evidence type="ECO:0000256" key="4">
    <source>
        <dbReference type="ARBA" id="ARBA00022452"/>
    </source>
</evidence>
<accession>A0A6B9ZK44</accession>
<evidence type="ECO:0000313" key="9">
    <source>
        <dbReference type="EMBL" id="QHS62758.1"/>
    </source>
</evidence>
<evidence type="ECO:0000256" key="7">
    <source>
        <dbReference type="ARBA" id="ARBA00023237"/>
    </source>
</evidence>
<name>A0A6B9ZK44_9BACT</name>
<protein>
    <submittedName>
        <fullName evidence="9">TolC family protein</fullName>
    </submittedName>
</protein>
<dbReference type="RefSeq" id="WP_162334470.1">
    <property type="nucleotide sequence ID" value="NZ_CP048113.1"/>
</dbReference>
<evidence type="ECO:0000256" key="5">
    <source>
        <dbReference type="ARBA" id="ARBA00022692"/>
    </source>
</evidence>
<dbReference type="Gene3D" id="1.20.1600.10">
    <property type="entry name" value="Outer membrane efflux proteins (OEP)"/>
    <property type="match status" value="1"/>
</dbReference>
<comment type="similarity">
    <text evidence="2">Belongs to the outer membrane factor (OMF) (TC 1.B.17) family.</text>
</comment>
<dbReference type="PANTHER" id="PTHR30026">
    <property type="entry name" value="OUTER MEMBRANE PROTEIN TOLC"/>
    <property type="match status" value="1"/>
</dbReference>
<comment type="subcellular location">
    <subcellularLocation>
        <location evidence="1">Cell outer membrane</location>
    </subcellularLocation>
</comment>
<dbReference type="GO" id="GO:0015562">
    <property type="term" value="F:efflux transmembrane transporter activity"/>
    <property type="evidence" value="ECO:0007669"/>
    <property type="project" value="InterPro"/>
</dbReference>
<dbReference type="PANTHER" id="PTHR30026:SF20">
    <property type="entry name" value="OUTER MEMBRANE PROTEIN TOLC"/>
    <property type="match status" value="1"/>
</dbReference>
<dbReference type="InterPro" id="IPR051906">
    <property type="entry name" value="TolC-like"/>
</dbReference>
<keyword evidence="10" id="KW-1185">Reference proteome</keyword>
<organism evidence="9 10">
    <name type="scientific">Chitinophaga agri</name>
    <dbReference type="NCBI Taxonomy" id="2703787"/>
    <lineage>
        <taxon>Bacteria</taxon>
        <taxon>Pseudomonadati</taxon>
        <taxon>Bacteroidota</taxon>
        <taxon>Chitinophagia</taxon>
        <taxon>Chitinophagales</taxon>
        <taxon>Chitinophagaceae</taxon>
        <taxon>Chitinophaga</taxon>
    </lineage>
</organism>
<evidence type="ECO:0000256" key="3">
    <source>
        <dbReference type="ARBA" id="ARBA00022448"/>
    </source>
</evidence>
<gene>
    <name evidence="9" type="ORF">GWR21_25210</name>
</gene>
<dbReference type="GO" id="GO:0009279">
    <property type="term" value="C:cell outer membrane"/>
    <property type="evidence" value="ECO:0007669"/>
    <property type="project" value="UniProtKB-SubCell"/>
</dbReference>
<keyword evidence="6" id="KW-0472">Membrane</keyword>
<dbReference type="Proteomes" id="UP000476411">
    <property type="component" value="Chromosome"/>
</dbReference>
<proteinExistence type="inferred from homology"/>
<dbReference type="InterPro" id="IPR003423">
    <property type="entry name" value="OMP_efflux"/>
</dbReference>
<feature type="chain" id="PRO_5025410819" evidence="8">
    <location>
        <begin position="25"/>
        <end position="489"/>
    </location>
</feature>
<keyword evidence="8" id="KW-0732">Signal</keyword>
<evidence type="ECO:0000256" key="2">
    <source>
        <dbReference type="ARBA" id="ARBA00007613"/>
    </source>
</evidence>
<keyword evidence="3" id="KW-0813">Transport</keyword>
<evidence type="ECO:0000256" key="8">
    <source>
        <dbReference type="SAM" id="SignalP"/>
    </source>
</evidence>
<evidence type="ECO:0000256" key="6">
    <source>
        <dbReference type="ARBA" id="ARBA00023136"/>
    </source>
</evidence>
<dbReference type="GO" id="GO:0015288">
    <property type="term" value="F:porin activity"/>
    <property type="evidence" value="ECO:0007669"/>
    <property type="project" value="TreeGrafter"/>
</dbReference>
<keyword evidence="4" id="KW-1134">Transmembrane beta strand</keyword>
<keyword evidence="5" id="KW-0812">Transmembrane</keyword>
<reference evidence="9 10" key="1">
    <citation type="submission" date="2020-01" db="EMBL/GenBank/DDBJ databases">
        <title>Complete genome sequence of Chitinophaga sp. H33E-04 isolated from quinoa roots.</title>
        <authorList>
            <person name="Weon H.-Y."/>
            <person name="Lee S.A."/>
        </authorList>
    </citation>
    <scope>NUCLEOTIDE SEQUENCE [LARGE SCALE GENOMIC DNA]</scope>
    <source>
        <strain evidence="9 10">H33E-04</strain>
    </source>
</reference>
<feature type="signal peptide" evidence="8">
    <location>
        <begin position="1"/>
        <end position="24"/>
    </location>
</feature>
<dbReference type="EMBL" id="CP048113">
    <property type="protein sequence ID" value="QHS62758.1"/>
    <property type="molecule type" value="Genomic_DNA"/>
</dbReference>
<dbReference type="KEGG" id="chih:GWR21_25210"/>